<keyword evidence="3" id="KW-1133">Transmembrane helix</keyword>
<feature type="transmembrane region" description="Helical" evidence="3">
    <location>
        <begin position="304"/>
        <end position="331"/>
    </location>
</feature>
<name>A0ABN3RW20_9ACTN</name>
<feature type="domain" description="Bacterial sugar transferase" evidence="4">
    <location>
        <begin position="302"/>
        <end position="464"/>
    </location>
</feature>
<evidence type="ECO:0000259" key="4">
    <source>
        <dbReference type="Pfam" id="PF02397"/>
    </source>
</evidence>
<evidence type="ECO:0000313" key="5">
    <source>
        <dbReference type="EMBL" id="GAA2662273.1"/>
    </source>
</evidence>
<feature type="compositionally biased region" description="Low complexity" evidence="2">
    <location>
        <begin position="28"/>
        <end position="40"/>
    </location>
</feature>
<evidence type="ECO:0000313" key="6">
    <source>
        <dbReference type="Proteomes" id="UP001500994"/>
    </source>
</evidence>
<accession>A0ABN3RW20</accession>
<proteinExistence type="inferred from homology"/>
<dbReference type="Pfam" id="PF02397">
    <property type="entry name" value="Bac_transf"/>
    <property type="match status" value="1"/>
</dbReference>
<evidence type="ECO:0000256" key="1">
    <source>
        <dbReference type="ARBA" id="ARBA00006464"/>
    </source>
</evidence>
<organism evidence="5 6">
    <name type="scientific">Streptomyces lunalinharesii</name>
    <dbReference type="NCBI Taxonomy" id="333384"/>
    <lineage>
        <taxon>Bacteria</taxon>
        <taxon>Bacillati</taxon>
        <taxon>Actinomycetota</taxon>
        <taxon>Actinomycetes</taxon>
        <taxon>Kitasatosporales</taxon>
        <taxon>Streptomycetaceae</taxon>
        <taxon>Streptomyces</taxon>
    </lineage>
</organism>
<keyword evidence="6" id="KW-1185">Reference proteome</keyword>
<feature type="region of interest" description="Disordered" evidence="2">
    <location>
        <begin position="1"/>
        <end position="40"/>
    </location>
</feature>
<dbReference type="PANTHER" id="PTHR30576">
    <property type="entry name" value="COLANIC BIOSYNTHESIS UDP-GLUCOSE LIPID CARRIER TRANSFERASE"/>
    <property type="match status" value="1"/>
</dbReference>
<comment type="caution">
    <text evidence="5">The sequence shown here is derived from an EMBL/GenBank/DDBJ whole genome shotgun (WGS) entry which is preliminary data.</text>
</comment>
<keyword evidence="3" id="KW-0472">Membrane</keyword>
<dbReference type="InterPro" id="IPR003362">
    <property type="entry name" value="Bact_transf"/>
</dbReference>
<feature type="transmembrane region" description="Helical" evidence="3">
    <location>
        <begin position="47"/>
        <end position="66"/>
    </location>
</feature>
<dbReference type="Proteomes" id="UP001500994">
    <property type="component" value="Unassembled WGS sequence"/>
</dbReference>
<dbReference type="RefSeq" id="WP_344576067.1">
    <property type="nucleotide sequence ID" value="NZ_BAAARK010000008.1"/>
</dbReference>
<protein>
    <recommendedName>
        <fullName evidence="4">Bacterial sugar transferase domain-containing protein</fullName>
    </recommendedName>
</protein>
<gene>
    <name evidence="5" type="ORF">GCM10009864_32430</name>
</gene>
<evidence type="ECO:0000256" key="3">
    <source>
        <dbReference type="SAM" id="Phobius"/>
    </source>
</evidence>
<comment type="similarity">
    <text evidence="1">Belongs to the bacterial sugar transferase family.</text>
</comment>
<sequence length="475" mass="49452">MTADRADAPALHAGTLPRPAAPGRPPRRASAAPPAPLRAGRTLPRRAAPVLLATADALAAAGAALLVGADPAVLAGLVPVLLLLTARAGLYRPGPAPAALDETAPLVGRAAVARCATAAALAPLRPGDAPGPVALPAAVPATAVLAGAGRAVVYRVRRAAARRRPRSVLLVGPEPAARQLAVSLLAHPEYGLRPVGVVAAGPAGPDGVPPGAGPPLLRSSEAVTRAVIRHTVRDAVFLLPPESDPYSAALLRRFLGQGAAVWLAGAAAGRDGRPAAPGTGHLWGFACRPYETARSHPGSPVKRALDLVLASVALLLTAPLLLGCALAIRWADGPGVFHRPERVGKDGRRFALLRFRTARPGARPGRVGRWLRRTALDGLPQLWNVLCGELSLVGPRPERPSRAAECARRHPDYAARLRMPPGLTGLAQVHGLRDGARAEDRMRFDNLAIDGWSPGQDLRILLRAAIRPRSRREGR</sequence>
<dbReference type="PANTHER" id="PTHR30576:SF0">
    <property type="entry name" value="UNDECAPRENYL-PHOSPHATE N-ACETYLGALACTOSAMINYL 1-PHOSPHATE TRANSFERASE-RELATED"/>
    <property type="match status" value="1"/>
</dbReference>
<evidence type="ECO:0000256" key="2">
    <source>
        <dbReference type="SAM" id="MobiDB-lite"/>
    </source>
</evidence>
<dbReference type="EMBL" id="BAAARK010000008">
    <property type="protein sequence ID" value="GAA2662273.1"/>
    <property type="molecule type" value="Genomic_DNA"/>
</dbReference>
<keyword evidence="3" id="KW-0812">Transmembrane</keyword>
<reference evidence="5 6" key="1">
    <citation type="journal article" date="2019" name="Int. J. Syst. Evol. Microbiol.">
        <title>The Global Catalogue of Microorganisms (GCM) 10K type strain sequencing project: providing services to taxonomists for standard genome sequencing and annotation.</title>
        <authorList>
            <consortium name="The Broad Institute Genomics Platform"/>
            <consortium name="The Broad Institute Genome Sequencing Center for Infectious Disease"/>
            <person name="Wu L."/>
            <person name="Ma J."/>
        </authorList>
    </citation>
    <scope>NUCLEOTIDE SEQUENCE [LARGE SCALE GENOMIC DNA]</scope>
    <source>
        <strain evidence="5 6">JCM 16374</strain>
    </source>
</reference>